<dbReference type="GO" id="GO:0005886">
    <property type="term" value="C:plasma membrane"/>
    <property type="evidence" value="ECO:0007669"/>
    <property type="project" value="TreeGrafter"/>
</dbReference>
<dbReference type="KEGG" id="oai:OLEAN_C04110"/>
<dbReference type="Gene3D" id="3.30.565.10">
    <property type="entry name" value="Histidine kinase-like ATPase, C-terminal domain"/>
    <property type="match status" value="1"/>
</dbReference>
<feature type="transmembrane region" description="Helical" evidence="7">
    <location>
        <begin position="12"/>
        <end position="38"/>
    </location>
</feature>
<keyword evidence="10" id="KW-1185">Reference proteome</keyword>
<feature type="domain" description="Histidine kinase/HSP90-like ATPase" evidence="8">
    <location>
        <begin position="318"/>
        <end position="414"/>
    </location>
</feature>
<keyword evidence="4" id="KW-0547">Nucleotide-binding</keyword>
<dbReference type="InterPro" id="IPR036890">
    <property type="entry name" value="HATPase_C_sf"/>
</dbReference>
<feature type="transmembrane region" description="Helical" evidence="7">
    <location>
        <begin position="86"/>
        <end position="112"/>
    </location>
</feature>
<dbReference type="STRING" id="698738.OLEAN_C04110"/>
<dbReference type="PANTHER" id="PTHR44936:SF10">
    <property type="entry name" value="SENSOR PROTEIN RSTB"/>
    <property type="match status" value="1"/>
</dbReference>
<dbReference type="EMBL" id="FO203512">
    <property type="protein sequence ID" value="CCK74587.1"/>
    <property type="molecule type" value="Genomic_DNA"/>
</dbReference>
<feature type="transmembrane region" description="Helical" evidence="7">
    <location>
        <begin position="119"/>
        <end position="139"/>
    </location>
</feature>
<evidence type="ECO:0000313" key="10">
    <source>
        <dbReference type="Proteomes" id="UP000032749"/>
    </source>
</evidence>
<dbReference type="EC" id="2.7.13.3" evidence="2"/>
<dbReference type="InterPro" id="IPR050980">
    <property type="entry name" value="2C_sensor_his_kinase"/>
</dbReference>
<keyword evidence="6" id="KW-0067">ATP-binding</keyword>
<evidence type="ECO:0000256" key="5">
    <source>
        <dbReference type="ARBA" id="ARBA00022777"/>
    </source>
</evidence>
<comment type="catalytic activity">
    <reaction evidence="1">
        <text>ATP + protein L-histidine = ADP + protein N-phospho-L-histidine.</text>
        <dbReference type="EC" id="2.7.13.3"/>
    </reaction>
</comment>
<name>R4YJX8_OLEAN</name>
<proteinExistence type="predicted"/>
<keyword evidence="3" id="KW-0808">Transferase</keyword>
<evidence type="ECO:0000256" key="6">
    <source>
        <dbReference type="ARBA" id="ARBA00022840"/>
    </source>
</evidence>
<sequence length="420" mass="47163">MHNSVIPNPQSNLMFVIARLTALRLAIACSLLLLLIYLSTNHAQVALTAWIAVACYAPLLIFGFYHSRHGMQPIHLVIHLLFECQILTIFLFFTGGASNPLISYLLILIVFAAYNLSRLWVWLIAITCILDYSILTQFYQPLQLSISSHHLASQTDQQSFLDWHLAGMWLTFLVSAITLTLLIPALMQSTIRKRQQLTELREKQLKNEQLIGIATLAAGTAHEMGTPLMTMEMILNDSIEHQLALNEGDTELLHQQVMICRQALQRLALAGRNIHNEAESINASHWLTTLLHRWRLSQPNALWCNAGLEHQVDIRKSPLLDQALLNLLDNAAQAGSKTIELSSEVIDQQWSLTIHQPDTQASQHLQQHHLFSSHKKHGIGLGLYLSNASIEQFDGQVHLVANRDGSTSCIIRLPCMSNGQ</sequence>
<accession>R4YJX8</accession>
<dbReference type="Proteomes" id="UP000032749">
    <property type="component" value="Chromosome"/>
</dbReference>
<dbReference type="SUPFAM" id="SSF55874">
    <property type="entry name" value="ATPase domain of HSP90 chaperone/DNA topoisomerase II/histidine kinase"/>
    <property type="match status" value="1"/>
</dbReference>
<evidence type="ECO:0000256" key="1">
    <source>
        <dbReference type="ARBA" id="ARBA00000085"/>
    </source>
</evidence>
<evidence type="ECO:0000259" key="8">
    <source>
        <dbReference type="Pfam" id="PF02518"/>
    </source>
</evidence>
<dbReference type="GO" id="GO:0000155">
    <property type="term" value="F:phosphorelay sensor kinase activity"/>
    <property type="evidence" value="ECO:0007669"/>
    <property type="project" value="TreeGrafter"/>
</dbReference>
<organism evidence="9 10">
    <name type="scientific">Oleispira antarctica RB-8</name>
    <dbReference type="NCBI Taxonomy" id="698738"/>
    <lineage>
        <taxon>Bacteria</taxon>
        <taxon>Pseudomonadati</taxon>
        <taxon>Pseudomonadota</taxon>
        <taxon>Gammaproteobacteria</taxon>
        <taxon>Oceanospirillales</taxon>
        <taxon>Oceanospirillaceae</taxon>
        <taxon>Oleispira</taxon>
    </lineage>
</organism>
<dbReference type="AlphaFoldDB" id="R4YJX8"/>
<dbReference type="OrthoDB" id="9785252at2"/>
<gene>
    <name evidence="9" type="ORF">OLEAN_C04110</name>
</gene>
<evidence type="ECO:0000313" key="9">
    <source>
        <dbReference type="EMBL" id="CCK74587.1"/>
    </source>
</evidence>
<keyword evidence="5" id="KW-0418">Kinase</keyword>
<feature type="transmembrane region" description="Helical" evidence="7">
    <location>
        <begin position="166"/>
        <end position="187"/>
    </location>
</feature>
<dbReference type="HOGENOM" id="CLU_046130_1_1_6"/>
<reference evidence="9 10" key="1">
    <citation type="journal article" date="2013" name="Nat. Commun.">
        <title>Genome sequence and functional genomic analysis of the oil-degrading bacterium Oleispira antarctica.</title>
        <authorList>
            <person name="Kube M."/>
            <person name="Chernikova T.N."/>
            <person name="Al-Ramahi Y."/>
            <person name="Beloqui A."/>
            <person name="Lopez-Cortez N."/>
            <person name="Guazzaroni M.E."/>
            <person name="Heipieper H.J."/>
            <person name="Klages S."/>
            <person name="Kotsyurbenko O.R."/>
            <person name="Langer I."/>
            <person name="Nechitaylo T.Y."/>
            <person name="Lunsdorf H."/>
            <person name="Fernandez M."/>
            <person name="Juarez S."/>
            <person name="Ciordia S."/>
            <person name="Singer A."/>
            <person name="Kagan O."/>
            <person name="Egorova O."/>
            <person name="Petit P.A."/>
            <person name="Stogios P."/>
            <person name="Kim Y."/>
            <person name="Tchigvintsev A."/>
            <person name="Flick R."/>
            <person name="Denaro R."/>
            <person name="Genovese M."/>
            <person name="Albar J.P."/>
            <person name="Reva O.N."/>
            <person name="Martinez-Gomariz M."/>
            <person name="Tran H."/>
            <person name="Ferrer M."/>
            <person name="Savchenko A."/>
            <person name="Yakunin A.F."/>
            <person name="Yakimov M.M."/>
            <person name="Golyshina O.V."/>
            <person name="Reinhardt R."/>
            <person name="Golyshin P.N."/>
        </authorList>
    </citation>
    <scope>NUCLEOTIDE SEQUENCE [LARGE SCALE GENOMIC DNA]</scope>
</reference>
<keyword evidence="7" id="KW-0472">Membrane</keyword>
<evidence type="ECO:0000256" key="7">
    <source>
        <dbReference type="SAM" id="Phobius"/>
    </source>
</evidence>
<dbReference type="Pfam" id="PF02518">
    <property type="entry name" value="HATPase_c"/>
    <property type="match status" value="1"/>
</dbReference>
<evidence type="ECO:0000256" key="4">
    <source>
        <dbReference type="ARBA" id="ARBA00022741"/>
    </source>
</evidence>
<evidence type="ECO:0000256" key="2">
    <source>
        <dbReference type="ARBA" id="ARBA00012438"/>
    </source>
</evidence>
<protein>
    <recommendedName>
        <fullName evidence="2">histidine kinase</fullName>
        <ecNumber evidence="2">2.7.13.3</ecNumber>
    </recommendedName>
</protein>
<dbReference type="GO" id="GO:0005524">
    <property type="term" value="F:ATP binding"/>
    <property type="evidence" value="ECO:0007669"/>
    <property type="project" value="UniProtKB-KW"/>
</dbReference>
<dbReference type="InterPro" id="IPR003594">
    <property type="entry name" value="HATPase_dom"/>
</dbReference>
<feature type="transmembrane region" description="Helical" evidence="7">
    <location>
        <begin position="45"/>
        <end position="66"/>
    </location>
</feature>
<keyword evidence="7" id="KW-1133">Transmembrane helix</keyword>
<dbReference type="PANTHER" id="PTHR44936">
    <property type="entry name" value="SENSOR PROTEIN CREC"/>
    <property type="match status" value="1"/>
</dbReference>
<keyword evidence="7" id="KW-0812">Transmembrane</keyword>
<evidence type="ECO:0000256" key="3">
    <source>
        <dbReference type="ARBA" id="ARBA00022679"/>
    </source>
</evidence>